<proteinExistence type="predicted"/>
<comment type="caution">
    <text evidence="1">The sequence shown here is derived from an EMBL/GenBank/DDBJ whole genome shotgun (WGS) entry which is preliminary data.</text>
</comment>
<organism evidence="1 2">
    <name type="scientific">Dickeya undicola</name>
    <dbReference type="NCBI Taxonomy" id="1577887"/>
    <lineage>
        <taxon>Bacteria</taxon>
        <taxon>Pseudomonadati</taxon>
        <taxon>Pseudomonadota</taxon>
        <taxon>Gammaproteobacteria</taxon>
        <taxon>Enterobacterales</taxon>
        <taxon>Pectobacteriaceae</taxon>
        <taxon>Dickeya</taxon>
    </lineage>
</organism>
<sequence length="69" mass="7515">MVIVTKVPLGGYYFPDDDEMTGSAHAFMKRESQTVSDILAAAIRKKSLLAHSFASGVVWPLFPSAMQVV</sequence>
<gene>
    <name evidence="1" type="ORF">EF878_14420</name>
</gene>
<protein>
    <submittedName>
        <fullName evidence="1">Uncharacterized protein</fullName>
    </submittedName>
</protein>
<reference evidence="1 2" key="1">
    <citation type="submission" date="2018-11" db="EMBL/GenBank/DDBJ databases">
        <title>Characterization of surface water Dickeya isolates.</title>
        <authorList>
            <person name="Van Gijsegem F."/>
            <person name="Pedron J."/>
        </authorList>
    </citation>
    <scope>NUCLEOTIDE SEQUENCE [LARGE SCALE GENOMIC DNA]</scope>
    <source>
        <strain evidence="1 2">FVG1-MFV-O17</strain>
    </source>
</reference>
<accession>A0A3N0FWR6</accession>
<evidence type="ECO:0000313" key="2">
    <source>
        <dbReference type="Proteomes" id="UP000276061"/>
    </source>
</evidence>
<dbReference type="AlphaFoldDB" id="A0A3N0FWR6"/>
<name>A0A3N0FWR6_9GAMM</name>
<evidence type="ECO:0000313" key="1">
    <source>
        <dbReference type="EMBL" id="RNM04613.1"/>
    </source>
</evidence>
<dbReference type="EMBL" id="RJLR01000025">
    <property type="protein sequence ID" value="RNM04613.1"/>
    <property type="molecule type" value="Genomic_DNA"/>
</dbReference>
<dbReference type="Proteomes" id="UP000276061">
    <property type="component" value="Unassembled WGS sequence"/>
</dbReference>